<dbReference type="AlphaFoldDB" id="A0A8H3E2W8"/>
<organism evidence="2 3">
    <name type="scientific">Rhizoctonia solani</name>
    <dbReference type="NCBI Taxonomy" id="456999"/>
    <lineage>
        <taxon>Eukaryota</taxon>
        <taxon>Fungi</taxon>
        <taxon>Dikarya</taxon>
        <taxon>Basidiomycota</taxon>
        <taxon>Agaricomycotina</taxon>
        <taxon>Agaricomycetes</taxon>
        <taxon>Cantharellales</taxon>
        <taxon>Ceratobasidiaceae</taxon>
        <taxon>Rhizoctonia</taxon>
    </lineage>
</organism>
<dbReference type="GO" id="GO:0005524">
    <property type="term" value="F:ATP binding"/>
    <property type="evidence" value="ECO:0007669"/>
    <property type="project" value="InterPro"/>
</dbReference>
<dbReference type="Pfam" id="PF07714">
    <property type="entry name" value="PK_Tyr_Ser-Thr"/>
    <property type="match status" value="1"/>
</dbReference>
<dbReference type="Proteomes" id="UP000663827">
    <property type="component" value="Unassembled WGS sequence"/>
</dbReference>
<dbReference type="Gene3D" id="1.10.510.10">
    <property type="entry name" value="Transferase(Phosphotransferase) domain 1"/>
    <property type="match status" value="1"/>
</dbReference>
<dbReference type="GO" id="GO:0004714">
    <property type="term" value="F:transmembrane receptor protein tyrosine kinase activity"/>
    <property type="evidence" value="ECO:0007669"/>
    <property type="project" value="TreeGrafter"/>
</dbReference>
<dbReference type="GO" id="GO:0043235">
    <property type="term" value="C:receptor complex"/>
    <property type="evidence" value="ECO:0007669"/>
    <property type="project" value="TreeGrafter"/>
</dbReference>
<name>A0A8H3E2W8_9AGAM</name>
<dbReference type="SUPFAM" id="SSF56112">
    <property type="entry name" value="Protein kinase-like (PK-like)"/>
    <property type="match status" value="1"/>
</dbReference>
<evidence type="ECO:0000313" key="3">
    <source>
        <dbReference type="Proteomes" id="UP000663827"/>
    </source>
</evidence>
<dbReference type="InterPro" id="IPR000719">
    <property type="entry name" value="Prot_kinase_dom"/>
</dbReference>
<dbReference type="PANTHER" id="PTHR24416">
    <property type="entry name" value="TYROSINE-PROTEIN KINASE RECEPTOR"/>
    <property type="match status" value="1"/>
</dbReference>
<comment type="caution">
    <text evidence="2">The sequence shown here is derived from an EMBL/GenBank/DDBJ whole genome shotgun (WGS) entry which is preliminary data.</text>
</comment>
<dbReference type="GO" id="GO:0007169">
    <property type="term" value="P:cell surface receptor protein tyrosine kinase signaling pathway"/>
    <property type="evidence" value="ECO:0007669"/>
    <property type="project" value="TreeGrafter"/>
</dbReference>
<accession>A0A8H3E2W8</accession>
<dbReference type="PROSITE" id="PS50011">
    <property type="entry name" value="PROTEIN_KINASE_DOM"/>
    <property type="match status" value="1"/>
</dbReference>
<dbReference type="InterPro" id="IPR011009">
    <property type="entry name" value="Kinase-like_dom_sf"/>
</dbReference>
<dbReference type="GO" id="GO:0005886">
    <property type="term" value="C:plasma membrane"/>
    <property type="evidence" value="ECO:0007669"/>
    <property type="project" value="TreeGrafter"/>
</dbReference>
<evidence type="ECO:0000313" key="2">
    <source>
        <dbReference type="EMBL" id="CAE7154144.1"/>
    </source>
</evidence>
<protein>
    <recommendedName>
        <fullName evidence="1">Protein kinase domain-containing protein</fullName>
    </recommendedName>
</protein>
<feature type="domain" description="Protein kinase" evidence="1">
    <location>
        <begin position="65"/>
        <end position="228"/>
    </location>
</feature>
<gene>
    <name evidence="2" type="ORF">RDB_LOCUS91891</name>
</gene>
<dbReference type="EMBL" id="CAJNJQ010001901">
    <property type="protein sequence ID" value="CAE7154144.1"/>
    <property type="molecule type" value="Genomic_DNA"/>
</dbReference>
<dbReference type="PANTHER" id="PTHR24416:SF611">
    <property type="entry name" value="TYROSINE-PROTEIN KINASE TRANSMEMBRANE RECEPTOR ROR"/>
    <property type="match status" value="1"/>
</dbReference>
<dbReference type="InterPro" id="IPR050122">
    <property type="entry name" value="RTK"/>
</dbReference>
<sequence>MGVISYSASVPTYVSEREGGDRSPFPEENYGDGLIIGRDMSVSEAVKRLVLYGCKDVTSSLNLARCDELPTEVGSFGDLYHGAFHKGHLVAIRCLQPTVALDTEGQQVLERAANELQAWSRCHHPNVLELLGVAHYHGQLALVSHMEYGNLLRFLSQDPPAQVDLYKLCIQIADGLAYLRQEILMLSLVRSQPAESPAATYIHCQPIRVATAAPSELLFLGERLWPVV</sequence>
<proteinExistence type="predicted"/>
<dbReference type="InterPro" id="IPR001245">
    <property type="entry name" value="Ser-Thr/Tyr_kinase_cat_dom"/>
</dbReference>
<evidence type="ECO:0000259" key="1">
    <source>
        <dbReference type="PROSITE" id="PS50011"/>
    </source>
</evidence>
<reference evidence="2" key="1">
    <citation type="submission" date="2021-01" db="EMBL/GenBank/DDBJ databases">
        <authorList>
            <person name="Kaushik A."/>
        </authorList>
    </citation>
    <scope>NUCLEOTIDE SEQUENCE</scope>
    <source>
        <strain evidence="2">AG5</strain>
    </source>
</reference>